<reference evidence="2 3" key="1">
    <citation type="journal article" date="2015" name="Stand. Genomic Sci.">
        <title>Genomic Encyclopedia of Bacterial and Archaeal Type Strains, Phase III: the genomes of soil and plant-associated and newly described type strains.</title>
        <authorList>
            <person name="Whitman W.B."/>
            <person name="Woyke T."/>
            <person name="Klenk H.P."/>
            <person name="Zhou Y."/>
            <person name="Lilburn T.G."/>
            <person name="Beck B.J."/>
            <person name="De Vos P."/>
            <person name="Vandamme P."/>
            <person name="Eisen J.A."/>
            <person name="Garrity G."/>
            <person name="Hugenholtz P."/>
            <person name="Kyrpides N.C."/>
        </authorList>
    </citation>
    <scope>NUCLEOTIDE SEQUENCE [LARGE SCALE GENOMIC DNA]</scope>
    <source>
        <strain evidence="2 3">VKM Ac-2572</strain>
    </source>
</reference>
<feature type="transmembrane region" description="Helical" evidence="1">
    <location>
        <begin position="100"/>
        <end position="118"/>
    </location>
</feature>
<dbReference type="EMBL" id="SLWN01000006">
    <property type="protein sequence ID" value="TCO28151.1"/>
    <property type="molecule type" value="Genomic_DNA"/>
</dbReference>
<comment type="caution">
    <text evidence="2">The sequence shown here is derived from an EMBL/GenBank/DDBJ whole genome shotgun (WGS) entry which is preliminary data.</text>
</comment>
<keyword evidence="1" id="KW-0472">Membrane</keyword>
<accession>A0A4R2HG11</accession>
<name>A0A4R2HG11_9ACTN</name>
<feature type="transmembrane region" description="Helical" evidence="1">
    <location>
        <begin position="172"/>
        <end position="191"/>
    </location>
</feature>
<dbReference type="RefSeq" id="WP_132210361.1">
    <property type="nucleotide sequence ID" value="NZ_SLWN01000006.1"/>
</dbReference>
<dbReference type="OrthoDB" id="5007402at2"/>
<evidence type="ECO:0000256" key="1">
    <source>
        <dbReference type="SAM" id="Phobius"/>
    </source>
</evidence>
<feature type="transmembrane region" description="Helical" evidence="1">
    <location>
        <begin position="197"/>
        <end position="215"/>
    </location>
</feature>
<gene>
    <name evidence="2" type="ORF">EV652_106134</name>
</gene>
<evidence type="ECO:0000313" key="2">
    <source>
        <dbReference type="EMBL" id="TCO28151.1"/>
    </source>
</evidence>
<organism evidence="2 3">
    <name type="scientific">Kribbella steppae</name>
    <dbReference type="NCBI Taxonomy" id="2512223"/>
    <lineage>
        <taxon>Bacteria</taxon>
        <taxon>Bacillati</taxon>
        <taxon>Actinomycetota</taxon>
        <taxon>Actinomycetes</taxon>
        <taxon>Propionibacteriales</taxon>
        <taxon>Kribbellaceae</taxon>
        <taxon>Kribbella</taxon>
    </lineage>
</organism>
<feature type="transmembrane region" description="Helical" evidence="1">
    <location>
        <begin position="62"/>
        <end position="88"/>
    </location>
</feature>
<evidence type="ECO:0008006" key="4">
    <source>
        <dbReference type="Google" id="ProtNLM"/>
    </source>
</evidence>
<proteinExistence type="predicted"/>
<keyword evidence="3" id="KW-1185">Reference proteome</keyword>
<sequence length="236" mass="25091">MGADATSGQWRTMSVSTGIAGLASIALVAGSQALVQVGGSEPAFDAPADEILSFFEARNDTLYAAGSFLGLIAALALLWFFAGFWAVLRAAEGEPGWRSVVALASGIVVVVPVMSPGWDLAGFRVDDGVDAQLARLAFDQGNLGFANAWLGLASFMAAAAWIILASRALPGWLGWWAVAAAVGFLVGRALWTTSIWLIPYALFWVWVIVVCVQLLRGRWRSEPSQGPFDRLGRGME</sequence>
<protein>
    <recommendedName>
        <fullName evidence="4">DUF4386 family protein</fullName>
    </recommendedName>
</protein>
<keyword evidence="1" id="KW-1133">Transmembrane helix</keyword>
<feature type="transmembrane region" description="Helical" evidence="1">
    <location>
        <begin position="146"/>
        <end position="165"/>
    </location>
</feature>
<keyword evidence="1" id="KW-0812">Transmembrane</keyword>
<dbReference type="AlphaFoldDB" id="A0A4R2HG11"/>
<evidence type="ECO:0000313" key="3">
    <source>
        <dbReference type="Proteomes" id="UP000294508"/>
    </source>
</evidence>
<dbReference type="Proteomes" id="UP000294508">
    <property type="component" value="Unassembled WGS sequence"/>
</dbReference>